<dbReference type="HAMAP" id="MF_00228">
    <property type="entry name" value="Thz_kinase"/>
    <property type="match status" value="1"/>
</dbReference>
<dbReference type="EC" id="2.7.1.50" evidence="11"/>
<evidence type="ECO:0000256" key="6">
    <source>
        <dbReference type="ARBA" id="ARBA00022741"/>
    </source>
</evidence>
<keyword evidence="10 11" id="KW-0784">Thiamine biosynthesis</keyword>
<comment type="cofactor">
    <cofactor evidence="2 11">
        <name>Mg(2+)</name>
        <dbReference type="ChEBI" id="CHEBI:18420"/>
    </cofactor>
</comment>
<evidence type="ECO:0000256" key="8">
    <source>
        <dbReference type="ARBA" id="ARBA00022840"/>
    </source>
</evidence>
<accession>A0A0U4WH07</accession>
<dbReference type="UniPathway" id="UPA00060">
    <property type="reaction ID" value="UER00139"/>
</dbReference>
<dbReference type="AlphaFoldDB" id="A0A0U4WH07"/>
<dbReference type="GO" id="GO:0009228">
    <property type="term" value="P:thiamine biosynthetic process"/>
    <property type="evidence" value="ECO:0007669"/>
    <property type="project" value="UniProtKB-KW"/>
</dbReference>
<sequence>MMIEKQIAALLPQLREKKPLVHNITNEVVTNFTANGLLALGASPVMAYAPEEVADMAKIAGALVLNMGTLTTDMIASMIMAGRSANEHGVPVVFDPVGAGATPFRTEMARRIVEELELAVIRGNAAEIANVVGDAWQIKGVDAGEAGGDIVELARRAAKKLGTVVAITGKTDIVTDGETTYAIHNGDEMLTRITGTGCLLTSVVGAYTAIEKDYVLAATAGVASYGVAAEIARQSVNAPGAYQIALLDALYSVEEDQIAAIARIEQK</sequence>
<evidence type="ECO:0000256" key="4">
    <source>
        <dbReference type="ARBA" id="ARBA00022679"/>
    </source>
</evidence>
<dbReference type="GO" id="GO:0004417">
    <property type="term" value="F:hydroxyethylthiazole kinase activity"/>
    <property type="evidence" value="ECO:0007669"/>
    <property type="project" value="UniProtKB-UniRule"/>
</dbReference>
<protein>
    <recommendedName>
        <fullName evidence="11">Hydroxyethylthiazole kinase</fullName>
        <ecNumber evidence="11">2.7.1.50</ecNumber>
    </recommendedName>
    <alternativeName>
        <fullName evidence="11">4-methyl-5-beta-hydroxyethylthiazole kinase</fullName>
        <shortName evidence="11">TH kinase</shortName>
        <shortName evidence="11">Thz kinase</shortName>
    </alternativeName>
</protein>
<evidence type="ECO:0000313" key="13">
    <source>
        <dbReference type="Proteomes" id="UP000217696"/>
    </source>
</evidence>
<evidence type="ECO:0000256" key="5">
    <source>
        <dbReference type="ARBA" id="ARBA00022723"/>
    </source>
</evidence>
<feature type="binding site" evidence="11">
    <location>
        <position position="122"/>
    </location>
    <ligand>
        <name>ATP</name>
        <dbReference type="ChEBI" id="CHEBI:30616"/>
    </ligand>
</feature>
<keyword evidence="9 11" id="KW-0460">Magnesium</keyword>
<dbReference type="Gene3D" id="3.40.1190.20">
    <property type="match status" value="1"/>
</dbReference>
<dbReference type="PRINTS" id="PR01099">
    <property type="entry name" value="HYETHTZKNASE"/>
</dbReference>
<keyword evidence="7 11" id="KW-0418">Kinase</keyword>
<dbReference type="GO" id="GO:0000287">
    <property type="term" value="F:magnesium ion binding"/>
    <property type="evidence" value="ECO:0007669"/>
    <property type="project" value="UniProtKB-UniRule"/>
</dbReference>
<evidence type="ECO:0000256" key="3">
    <source>
        <dbReference type="ARBA" id="ARBA00004868"/>
    </source>
</evidence>
<keyword evidence="6 11" id="KW-0547">Nucleotide-binding</keyword>
<proteinExistence type="inferred from homology"/>
<feature type="binding site" evidence="11">
    <location>
        <position position="195"/>
    </location>
    <ligand>
        <name>substrate</name>
    </ligand>
</feature>
<dbReference type="Proteomes" id="UP000217696">
    <property type="component" value="Chromosome"/>
</dbReference>
<organism evidence="12 13">
    <name type="scientific">Aneurinibacillus soli</name>
    <dbReference type="NCBI Taxonomy" id="1500254"/>
    <lineage>
        <taxon>Bacteria</taxon>
        <taxon>Bacillati</taxon>
        <taxon>Bacillota</taxon>
        <taxon>Bacilli</taxon>
        <taxon>Bacillales</taxon>
        <taxon>Paenibacillaceae</taxon>
        <taxon>Aneurinibacillus group</taxon>
        <taxon>Aneurinibacillus</taxon>
    </lineage>
</organism>
<feature type="binding site" evidence="11">
    <location>
        <position position="168"/>
    </location>
    <ligand>
        <name>ATP</name>
        <dbReference type="ChEBI" id="CHEBI:30616"/>
    </ligand>
</feature>
<dbReference type="InterPro" id="IPR000417">
    <property type="entry name" value="Hyethyz_kinase"/>
</dbReference>
<dbReference type="EMBL" id="AP017312">
    <property type="protein sequence ID" value="BAU27977.1"/>
    <property type="molecule type" value="Genomic_DNA"/>
</dbReference>
<name>A0A0U4WH07_9BACL</name>
<comment type="similarity">
    <text evidence="11">Belongs to the Thz kinase family.</text>
</comment>
<dbReference type="GO" id="GO:0009229">
    <property type="term" value="P:thiamine diphosphate biosynthetic process"/>
    <property type="evidence" value="ECO:0007669"/>
    <property type="project" value="UniProtKB-UniRule"/>
</dbReference>
<dbReference type="CDD" id="cd01170">
    <property type="entry name" value="THZ_kinase"/>
    <property type="match status" value="1"/>
</dbReference>
<comment type="pathway">
    <text evidence="3 11">Cofactor biosynthesis; thiamine diphosphate biosynthesis; 4-methyl-5-(2-phosphoethyl)-thiazole from 5-(2-hydroxyethyl)-4-methylthiazole: step 1/1.</text>
</comment>
<dbReference type="KEGG" id="asoc:CB4_02151"/>
<evidence type="ECO:0000256" key="2">
    <source>
        <dbReference type="ARBA" id="ARBA00001946"/>
    </source>
</evidence>
<dbReference type="NCBIfam" id="NF006830">
    <property type="entry name" value="PRK09355.1"/>
    <property type="match status" value="1"/>
</dbReference>
<dbReference type="Pfam" id="PF02110">
    <property type="entry name" value="HK"/>
    <property type="match status" value="1"/>
</dbReference>
<comment type="catalytic activity">
    <reaction evidence="1 11">
        <text>5-(2-hydroxyethyl)-4-methylthiazole + ATP = 4-methyl-5-(2-phosphooxyethyl)-thiazole + ADP + H(+)</text>
        <dbReference type="Rhea" id="RHEA:24212"/>
        <dbReference type="ChEBI" id="CHEBI:15378"/>
        <dbReference type="ChEBI" id="CHEBI:17957"/>
        <dbReference type="ChEBI" id="CHEBI:30616"/>
        <dbReference type="ChEBI" id="CHEBI:58296"/>
        <dbReference type="ChEBI" id="CHEBI:456216"/>
        <dbReference type="EC" id="2.7.1.50"/>
    </reaction>
</comment>
<dbReference type="PIRSF" id="PIRSF000513">
    <property type="entry name" value="Thz_kinase"/>
    <property type="match status" value="1"/>
</dbReference>
<comment type="function">
    <text evidence="11">Catalyzes the phosphorylation of the hydroxyl group of 4-methyl-5-beta-hydroxyethylthiazole (THZ).</text>
</comment>
<keyword evidence="8 11" id="KW-0067">ATP-binding</keyword>
<dbReference type="GO" id="GO:0005524">
    <property type="term" value="F:ATP binding"/>
    <property type="evidence" value="ECO:0007669"/>
    <property type="project" value="UniProtKB-UniRule"/>
</dbReference>
<evidence type="ECO:0000256" key="9">
    <source>
        <dbReference type="ARBA" id="ARBA00022842"/>
    </source>
</evidence>
<keyword evidence="13" id="KW-1185">Reference proteome</keyword>
<gene>
    <name evidence="11 12" type="primary">thiM</name>
    <name evidence="12" type="ORF">CB4_02151</name>
</gene>
<keyword evidence="4 11" id="KW-0808">Transferase</keyword>
<evidence type="ECO:0000256" key="1">
    <source>
        <dbReference type="ARBA" id="ARBA00001771"/>
    </source>
</evidence>
<dbReference type="NCBIfam" id="TIGR00694">
    <property type="entry name" value="thiM"/>
    <property type="match status" value="1"/>
</dbReference>
<evidence type="ECO:0000256" key="10">
    <source>
        <dbReference type="ARBA" id="ARBA00022977"/>
    </source>
</evidence>
<evidence type="ECO:0000256" key="11">
    <source>
        <dbReference type="HAMAP-Rule" id="MF_00228"/>
    </source>
</evidence>
<reference evidence="12 13" key="1">
    <citation type="submission" date="2015-12" db="EMBL/GenBank/DDBJ databases">
        <title>Genome sequence of Aneurinibacillus soli.</title>
        <authorList>
            <person name="Lee J.S."/>
            <person name="Lee K.C."/>
            <person name="Kim K.K."/>
            <person name="Lee B.W."/>
        </authorList>
    </citation>
    <scope>NUCLEOTIDE SEQUENCE [LARGE SCALE GENOMIC DNA]</scope>
    <source>
        <strain evidence="12 13">CB4</strain>
    </source>
</reference>
<dbReference type="InterPro" id="IPR029056">
    <property type="entry name" value="Ribokinase-like"/>
</dbReference>
<feature type="binding site" evidence="11">
    <location>
        <position position="46"/>
    </location>
    <ligand>
        <name>substrate</name>
    </ligand>
</feature>
<dbReference type="SUPFAM" id="SSF53613">
    <property type="entry name" value="Ribokinase-like"/>
    <property type="match status" value="1"/>
</dbReference>
<keyword evidence="5 11" id="KW-0479">Metal-binding</keyword>
<evidence type="ECO:0000313" key="12">
    <source>
        <dbReference type="EMBL" id="BAU27977.1"/>
    </source>
</evidence>
<evidence type="ECO:0000256" key="7">
    <source>
        <dbReference type="ARBA" id="ARBA00022777"/>
    </source>
</evidence>